<protein>
    <submittedName>
        <fullName evidence="2">Uncharacterized protein</fullName>
    </submittedName>
</protein>
<feature type="chain" id="PRO_5015201570" evidence="1">
    <location>
        <begin position="27"/>
        <end position="52"/>
    </location>
</feature>
<keyword evidence="1" id="KW-0732">Signal</keyword>
<evidence type="ECO:0000313" key="3">
    <source>
        <dbReference type="Proteomes" id="UP000054821"/>
    </source>
</evidence>
<dbReference type="AlphaFoldDB" id="A0A2P4ZGQ2"/>
<dbReference type="GeneID" id="36347712"/>
<accession>A0A2P4ZGQ2</accession>
<sequence length="52" mass="6002">MRFRLICNSRLVTFTVPFLSFELGTGAVEIRPPDQDPAARLWQDKTFLGFSR</sequence>
<dbReference type="Proteomes" id="UP000054821">
    <property type="component" value="Unassembled WGS sequence"/>
</dbReference>
<organism evidence="2 3">
    <name type="scientific">Trichoderma gamsii</name>
    <dbReference type="NCBI Taxonomy" id="398673"/>
    <lineage>
        <taxon>Eukaryota</taxon>
        <taxon>Fungi</taxon>
        <taxon>Dikarya</taxon>
        <taxon>Ascomycota</taxon>
        <taxon>Pezizomycotina</taxon>
        <taxon>Sordariomycetes</taxon>
        <taxon>Hypocreomycetidae</taxon>
        <taxon>Hypocreales</taxon>
        <taxon>Hypocreaceae</taxon>
        <taxon>Trichoderma</taxon>
    </lineage>
</organism>
<dbReference type="RefSeq" id="XP_024405109.1">
    <property type="nucleotide sequence ID" value="XM_024550144.1"/>
</dbReference>
<proteinExistence type="predicted"/>
<dbReference type="EMBL" id="JPDN02000029">
    <property type="protein sequence ID" value="PON23469.1"/>
    <property type="molecule type" value="Genomic_DNA"/>
</dbReference>
<evidence type="ECO:0000313" key="2">
    <source>
        <dbReference type="EMBL" id="PON23469.1"/>
    </source>
</evidence>
<comment type="caution">
    <text evidence="2">The sequence shown here is derived from an EMBL/GenBank/DDBJ whole genome shotgun (WGS) entry which is preliminary data.</text>
</comment>
<keyword evidence="3" id="KW-1185">Reference proteome</keyword>
<evidence type="ECO:0000256" key="1">
    <source>
        <dbReference type="SAM" id="SignalP"/>
    </source>
</evidence>
<name>A0A2P4ZGQ2_9HYPO</name>
<reference evidence="2 3" key="1">
    <citation type="journal article" date="2016" name="Genome Announc.">
        <title>Draft Whole-Genome Sequence of Trichoderma gamsii T6085, a Promising Biocontrol Agent of Fusarium Head Blight on Wheat.</title>
        <authorList>
            <person name="Baroncelli R."/>
            <person name="Zapparata A."/>
            <person name="Piaggeschi G."/>
            <person name="Sarrocco S."/>
            <person name="Vannacci G."/>
        </authorList>
    </citation>
    <scope>NUCLEOTIDE SEQUENCE [LARGE SCALE GENOMIC DNA]</scope>
    <source>
        <strain evidence="2 3">T6085</strain>
    </source>
</reference>
<gene>
    <name evidence="2" type="ORF">TGAM01_v207703</name>
</gene>
<feature type="signal peptide" evidence="1">
    <location>
        <begin position="1"/>
        <end position="26"/>
    </location>
</feature>